<protein>
    <recommendedName>
        <fullName evidence="9">Carbohydrate sulfotransferase</fullName>
        <ecNumber evidence="9">2.8.2.-</ecNumber>
    </recommendedName>
</protein>
<keyword evidence="5" id="KW-1133">Transmembrane helix</keyword>
<dbReference type="InterPro" id="IPR027417">
    <property type="entry name" value="P-loop_NTPase"/>
</dbReference>
<evidence type="ECO:0000256" key="8">
    <source>
        <dbReference type="ARBA" id="ARBA00023180"/>
    </source>
</evidence>
<evidence type="ECO:0000313" key="10">
    <source>
        <dbReference type="EMBL" id="CBY20440.1"/>
    </source>
</evidence>
<dbReference type="InterPro" id="IPR018011">
    <property type="entry name" value="Carb_sulfotrans_8-10"/>
</dbReference>
<evidence type="ECO:0000313" key="11">
    <source>
        <dbReference type="Proteomes" id="UP000001307"/>
    </source>
</evidence>
<dbReference type="EC" id="2.8.2.-" evidence="9"/>
<dbReference type="Gene3D" id="3.40.50.300">
    <property type="entry name" value="P-loop containing nucleotide triphosphate hydrolases"/>
    <property type="match status" value="1"/>
</dbReference>
<evidence type="ECO:0000256" key="9">
    <source>
        <dbReference type="RuleBase" id="RU364020"/>
    </source>
</evidence>
<dbReference type="InterPro" id="IPR005331">
    <property type="entry name" value="Sulfotransferase"/>
</dbReference>
<keyword evidence="11" id="KW-1185">Reference proteome</keyword>
<dbReference type="OrthoDB" id="2019940at2759"/>
<evidence type="ECO:0000256" key="2">
    <source>
        <dbReference type="ARBA" id="ARBA00006339"/>
    </source>
</evidence>
<keyword evidence="6 9" id="KW-0333">Golgi apparatus</keyword>
<dbReference type="InParanoid" id="E4WRQ8"/>
<accession>E4WRQ8</accession>
<gene>
    <name evidence="10" type="ORF">GSOID_T00000435001</name>
</gene>
<keyword evidence="4" id="KW-0812">Transmembrane</keyword>
<comment type="subcellular location">
    <subcellularLocation>
        <location evidence="1 9">Golgi apparatus membrane</location>
        <topology evidence="1 9">Single-pass type II membrane protein</topology>
    </subcellularLocation>
</comment>
<evidence type="ECO:0000256" key="7">
    <source>
        <dbReference type="ARBA" id="ARBA00023136"/>
    </source>
</evidence>
<dbReference type="Pfam" id="PF03567">
    <property type="entry name" value="Sulfotransfer_2"/>
    <property type="match status" value="1"/>
</dbReference>
<evidence type="ECO:0000256" key="5">
    <source>
        <dbReference type="ARBA" id="ARBA00022989"/>
    </source>
</evidence>
<keyword evidence="7" id="KW-0472">Membrane</keyword>
<proteinExistence type="inferred from homology"/>
<name>E4WRQ8_OIKDI</name>
<dbReference type="GO" id="GO:0016051">
    <property type="term" value="P:carbohydrate biosynthetic process"/>
    <property type="evidence" value="ECO:0007669"/>
    <property type="project" value="InterPro"/>
</dbReference>
<keyword evidence="8 9" id="KW-0325">Glycoprotein</keyword>
<evidence type="ECO:0000256" key="6">
    <source>
        <dbReference type="ARBA" id="ARBA00023034"/>
    </source>
</evidence>
<evidence type="ECO:0000256" key="1">
    <source>
        <dbReference type="ARBA" id="ARBA00004323"/>
    </source>
</evidence>
<keyword evidence="9" id="KW-0735">Signal-anchor</keyword>
<keyword evidence="9" id="KW-0119">Carbohydrate metabolism</keyword>
<evidence type="ECO:0000256" key="4">
    <source>
        <dbReference type="ARBA" id="ARBA00022692"/>
    </source>
</evidence>
<evidence type="ECO:0000256" key="3">
    <source>
        <dbReference type="ARBA" id="ARBA00022679"/>
    </source>
</evidence>
<dbReference type="EMBL" id="FN653015">
    <property type="protein sequence ID" value="CBY20440.1"/>
    <property type="molecule type" value="Genomic_DNA"/>
</dbReference>
<dbReference type="GO" id="GO:0008146">
    <property type="term" value="F:sulfotransferase activity"/>
    <property type="evidence" value="ECO:0007669"/>
    <property type="project" value="InterPro"/>
</dbReference>
<keyword evidence="3 9" id="KW-0808">Transferase</keyword>
<dbReference type="GO" id="GO:0000139">
    <property type="term" value="C:Golgi membrane"/>
    <property type="evidence" value="ECO:0007669"/>
    <property type="project" value="UniProtKB-SubCell"/>
</dbReference>
<dbReference type="PANTHER" id="PTHR12137">
    <property type="entry name" value="CARBOHYDRATE SULFOTRANSFERASE"/>
    <property type="match status" value="1"/>
</dbReference>
<dbReference type="SUPFAM" id="SSF52540">
    <property type="entry name" value="P-loop containing nucleoside triphosphate hydrolases"/>
    <property type="match status" value="1"/>
</dbReference>
<reference evidence="10" key="1">
    <citation type="journal article" date="2010" name="Science">
        <title>Plasticity of animal genome architecture unmasked by rapid evolution of a pelagic tunicate.</title>
        <authorList>
            <person name="Denoeud F."/>
            <person name="Henriet S."/>
            <person name="Mungpakdee S."/>
            <person name="Aury J.M."/>
            <person name="Da Silva C."/>
            <person name="Brinkmann H."/>
            <person name="Mikhaleva J."/>
            <person name="Olsen L.C."/>
            <person name="Jubin C."/>
            <person name="Canestro C."/>
            <person name="Bouquet J.M."/>
            <person name="Danks G."/>
            <person name="Poulain J."/>
            <person name="Campsteijn C."/>
            <person name="Adamski M."/>
            <person name="Cross I."/>
            <person name="Yadetie F."/>
            <person name="Muffato M."/>
            <person name="Louis A."/>
            <person name="Butcher S."/>
            <person name="Tsagkogeorga G."/>
            <person name="Konrad A."/>
            <person name="Singh S."/>
            <person name="Jensen M.F."/>
            <person name="Cong E.H."/>
            <person name="Eikeseth-Otteraa H."/>
            <person name="Noel B."/>
            <person name="Anthouard V."/>
            <person name="Porcel B.M."/>
            <person name="Kachouri-Lafond R."/>
            <person name="Nishino A."/>
            <person name="Ugolini M."/>
            <person name="Chourrout P."/>
            <person name="Nishida H."/>
            <person name="Aasland R."/>
            <person name="Huzurbazar S."/>
            <person name="Westhof E."/>
            <person name="Delsuc F."/>
            <person name="Lehrach H."/>
            <person name="Reinhardt R."/>
            <person name="Weissenbach J."/>
            <person name="Roy S.W."/>
            <person name="Artiguenave F."/>
            <person name="Postlethwait J.H."/>
            <person name="Manak J.R."/>
            <person name="Thompson E.M."/>
            <person name="Jaillon O."/>
            <person name="Du Pasquier L."/>
            <person name="Boudinot P."/>
            <person name="Liberles D.A."/>
            <person name="Volff J.N."/>
            <person name="Philippe H."/>
            <person name="Lenhard B."/>
            <person name="Roest Crollius H."/>
            <person name="Wincker P."/>
            <person name="Chourrout D."/>
        </authorList>
    </citation>
    <scope>NUCLEOTIDE SEQUENCE [LARGE SCALE GENOMIC DNA]</scope>
</reference>
<dbReference type="PANTHER" id="PTHR12137:SF54">
    <property type="entry name" value="CARBOHYDRATE SULFOTRANSFERASE"/>
    <property type="match status" value="1"/>
</dbReference>
<dbReference type="AlphaFoldDB" id="E4WRQ8"/>
<sequence>MIAEQRLKKIFCCVVVAGIATVLIQINAQSVSTDKIIQTQKTVNTLNLTELTELKSTVAWRTEHLKKTCSELEEKGAKFALSDYVKERLLVDLEKKILFCPIPKAGSSNWKRIFAKLTTENYDEVDDLLEIRKVHHIQLPVLSDFSLEKQKRILDEFTKFVFVRHPFDRVLSAFRNKLENPFTDEFQRRYGTKIVTKYRPYASDKSKKLGDDVSFTEFIHYLTEENPNKFNNHWQRYWDLCQPCSLQYDFIGTAENYQKEAELLVRTLNITVTFPEHEAKTTAESSLEIFGSLSKAYLAKLYNIYKIDFAIFNYTIDHFIQLTKS</sequence>
<organism evidence="10">
    <name type="scientific">Oikopleura dioica</name>
    <name type="common">Tunicate</name>
    <dbReference type="NCBI Taxonomy" id="34765"/>
    <lineage>
        <taxon>Eukaryota</taxon>
        <taxon>Metazoa</taxon>
        <taxon>Chordata</taxon>
        <taxon>Tunicata</taxon>
        <taxon>Appendicularia</taxon>
        <taxon>Copelata</taxon>
        <taxon>Oikopleuridae</taxon>
        <taxon>Oikopleura</taxon>
    </lineage>
</organism>
<comment type="similarity">
    <text evidence="2 9">Belongs to the sulfotransferase 2 family.</text>
</comment>
<dbReference type="Proteomes" id="UP000001307">
    <property type="component" value="Unassembled WGS sequence"/>
</dbReference>